<dbReference type="Pfam" id="PF13456">
    <property type="entry name" value="RVT_3"/>
    <property type="match status" value="1"/>
</dbReference>
<dbReference type="GO" id="GO:0003676">
    <property type="term" value="F:nucleic acid binding"/>
    <property type="evidence" value="ECO:0007669"/>
    <property type="project" value="InterPro"/>
</dbReference>
<dbReference type="PANTHER" id="PTHR47074">
    <property type="entry name" value="BNAC02G40300D PROTEIN"/>
    <property type="match status" value="1"/>
</dbReference>
<dbReference type="Proteomes" id="UP000008810">
    <property type="component" value="Chromosome 2"/>
</dbReference>
<evidence type="ECO:0000259" key="1">
    <source>
        <dbReference type="Pfam" id="PF13456"/>
    </source>
</evidence>
<evidence type="ECO:0000313" key="4">
    <source>
        <dbReference type="Proteomes" id="UP000008810"/>
    </source>
</evidence>
<organism evidence="2">
    <name type="scientific">Brachypodium distachyon</name>
    <name type="common">Purple false brome</name>
    <name type="synonym">Trachynia distachya</name>
    <dbReference type="NCBI Taxonomy" id="15368"/>
    <lineage>
        <taxon>Eukaryota</taxon>
        <taxon>Viridiplantae</taxon>
        <taxon>Streptophyta</taxon>
        <taxon>Embryophyta</taxon>
        <taxon>Tracheophyta</taxon>
        <taxon>Spermatophyta</taxon>
        <taxon>Magnoliopsida</taxon>
        <taxon>Liliopsida</taxon>
        <taxon>Poales</taxon>
        <taxon>Poaceae</taxon>
        <taxon>BOP clade</taxon>
        <taxon>Pooideae</taxon>
        <taxon>Stipodae</taxon>
        <taxon>Brachypodieae</taxon>
        <taxon>Brachypodium</taxon>
    </lineage>
</organism>
<dbReference type="EMBL" id="CM000881">
    <property type="protein sequence ID" value="PNT72805.1"/>
    <property type="molecule type" value="Genomic_DNA"/>
</dbReference>
<dbReference type="EnsemblPlants" id="PNT72805">
    <property type="protein sequence ID" value="PNT72805"/>
    <property type="gene ID" value="BRADI_2g49230v3"/>
</dbReference>
<evidence type="ECO:0000313" key="2">
    <source>
        <dbReference type="EMBL" id="PNT72804.1"/>
    </source>
</evidence>
<dbReference type="ExpressionAtlas" id="A0A2K2DET2">
    <property type="expression patterns" value="differential"/>
</dbReference>
<evidence type="ECO:0000313" key="3">
    <source>
        <dbReference type="EnsemblPlants" id="PNT72804"/>
    </source>
</evidence>
<dbReference type="EMBL" id="CM000881">
    <property type="protein sequence ID" value="PNT72804.1"/>
    <property type="molecule type" value="Genomic_DNA"/>
</dbReference>
<dbReference type="EnsemblPlants" id="PNT72804">
    <property type="protein sequence ID" value="PNT72804"/>
    <property type="gene ID" value="BRADI_2g49230v3"/>
</dbReference>
<dbReference type="AlphaFoldDB" id="A0A2K2DET2"/>
<keyword evidence="4" id="KW-1185">Reference proteome</keyword>
<gene>
    <name evidence="2" type="ORF">BRADI_2g49230v3</name>
</gene>
<protein>
    <recommendedName>
        <fullName evidence="1">RNase H type-1 domain-containing protein</fullName>
    </recommendedName>
</protein>
<dbReference type="InterPro" id="IPR002156">
    <property type="entry name" value="RNaseH_domain"/>
</dbReference>
<dbReference type="SUPFAM" id="SSF53098">
    <property type="entry name" value="Ribonuclease H-like"/>
    <property type="match status" value="1"/>
</dbReference>
<dbReference type="InterPro" id="IPR036397">
    <property type="entry name" value="RNaseH_sf"/>
</dbReference>
<accession>A0A2K2DET2</accession>
<sequence>MKKRKLKVLDICPICGTETESSYHALIRCPHARGLWQSMRTCWDMPHETEITNSGPEWIFDLLHDKNDVQIAMILMTLWRIWHVHNETTHDKPAIPIEASNRFLRSYLDSLLLIKHCLDSDFTKGKQTLCYSVRRSSRHDRPPGNRGKQKWIPPERNMLKLNVDGSFSKQNGDAGIGVALRDGDGRLIAAACKPIHFCVDAYEAELAACEEGLGLALQWTDKFFSLETDCAD</sequence>
<dbReference type="CDD" id="cd06222">
    <property type="entry name" value="RNase_H_like"/>
    <property type="match status" value="1"/>
</dbReference>
<feature type="domain" description="RNase H type-1" evidence="1">
    <location>
        <begin position="162"/>
        <end position="231"/>
    </location>
</feature>
<dbReference type="Gene3D" id="3.30.420.10">
    <property type="entry name" value="Ribonuclease H-like superfamily/Ribonuclease H"/>
    <property type="match status" value="1"/>
</dbReference>
<dbReference type="PANTHER" id="PTHR47074:SF73">
    <property type="entry name" value="OS04G0448401 PROTEIN"/>
    <property type="match status" value="1"/>
</dbReference>
<reference evidence="3" key="3">
    <citation type="submission" date="2018-08" db="UniProtKB">
        <authorList>
            <consortium name="EnsemblPlants"/>
        </authorList>
    </citation>
    <scope>IDENTIFICATION</scope>
    <source>
        <strain evidence="3">cv. Bd21</strain>
    </source>
</reference>
<dbReference type="InterPro" id="IPR012337">
    <property type="entry name" value="RNaseH-like_sf"/>
</dbReference>
<name>A0A2K2DET2_BRADI</name>
<reference evidence="2" key="2">
    <citation type="submission" date="2017-06" db="EMBL/GenBank/DDBJ databases">
        <title>WGS assembly of Brachypodium distachyon.</title>
        <authorList>
            <consortium name="The International Brachypodium Initiative"/>
            <person name="Lucas S."/>
            <person name="Harmon-Smith M."/>
            <person name="Lail K."/>
            <person name="Tice H."/>
            <person name="Grimwood J."/>
            <person name="Bruce D."/>
            <person name="Barry K."/>
            <person name="Shu S."/>
            <person name="Lindquist E."/>
            <person name="Wang M."/>
            <person name="Pitluck S."/>
            <person name="Vogel J.P."/>
            <person name="Garvin D.F."/>
            <person name="Mockler T.C."/>
            <person name="Schmutz J."/>
            <person name="Rokhsar D."/>
            <person name="Bevan M.W."/>
        </authorList>
    </citation>
    <scope>NUCLEOTIDE SEQUENCE</scope>
    <source>
        <strain evidence="2">Bd21</strain>
    </source>
</reference>
<dbReference type="InterPro" id="IPR052929">
    <property type="entry name" value="RNase_H-like_EbsB-rel"/>
</dbReference>
<proteinExistence type="predicted"/>
<dbReference type="Gramene" id="PNT72805">
    <property type="protein sequence ID" value="PNT72805"/>
    <property type="gene ID" value="BRADI_2g49230v3"/>
</dbReference>
<dbReference type="InterPro" id="IPR044730">
    <property type="entry name" value="RNase_H-like_dom_plant"/>
</dbReference>
<dbReference type="OrthoDB" id="692464at2759"/>
<dbReference type="InParanoid" id="A0A2K2DET2"/>
<dbReference type="GO" id="GO:0004523">
    <property type="term" value="F:RNA-DNA hybrid ribonuclease activity"/>
    <property type="evidence" value="ECO:0007669"/>
    <property type="project" value="InterPro"/>
</dbReference>
<reference evidence="2 3" key="1">
    <citation type="journal article" date="2010" name="Nature">
        <title>Genome sequencing and analysis of the model grass Brachypodium distachyon.</title>
        <authorList>
            <consortium name="International Brachypodium Initiative"/>
        </authorList>
    </citation>
    <scope>NUCLEOTIDE SEQUENCE [LARGE SCALE GENOMIC DNA]</scope>
    <source>
        <strain evidence="2 3">Bd21</strain>
    </source>
</reference>
<dbReference type="Gramene" id="PNT72804">
    <property type="protein sequence ID" value="PNT72804"/>
    <property type="gene ID" value="BRADI_2g49230v3"/>
</dbReference>